<dbReference type="PANTHER" id="PTHR10920:SF18">
    <property type="entry name" value="RRNA METHYLTRANSFERASE 2, MITOCHONDRIAL"/>
    <property type="match status" value="1"/>
</dbReference>
<evidence type="ECO:0000256" key="8">
    <source>
        <dbReference type="ARBA" id="ARBA00041995"/>
    </source>
</evidence>
<feature type="binding site" evidence="11">
    <location>
        <position position="91"/>
    </location>
    <ligand>
        <name>S-adenosyl-L-methionine</name>
        <dbReference type="ChEBI" id="CHEBI:59789"/>
    </ligand>
</feature>
<organism evidence="15 16">
    <name type="scientific">Tepidicaulis marinus</name>
    <dbReference type="NCBI Taxonomy" id="1333998"/>
    <lineage>
        <taxon>Bacteria</taxon>
        <taxon>Pseudomonadati</taxon>
        <taxon>Pseudomonadota</taxon>
        <taxon>Alphaproteobacteria</taxon>
        <taxon>Hyphomicrobiales</taxon>
        <taxon>Parvibaculaceae</taxon>
        <taxon>Tepidicaulis</taxon>
    </lineage>
</organism>
<dbReference type="AlphaFoldDB" id="A0A081BCP4"/>
<dbReference type="InterPro" id="IPR050082">
    <property type="entry name" value="RNA_methyltr_RlmE"/>
</dbReference>
<feature type="binding site" evidence="11">
    <location>
        <position position="154"/>
    </location>
    <ligand>
        <name>S-adenosyl-L-methionine</name>
        <dbReference type="ChEBI" id="CHEBI:59789"/>
    </ligand>
</feature>
<dbReference type="EC" id="2.1.1.166" evidence="6 11"/>
<keyword evidence="1 11" id="KW-0698">rRNA processing</keyword>
<evidence type="ECO:0000256" key="7">
    <source>
        <dbReference type="ARBA" id="ARBA00041129"/>
    </source>
</evidence>
<comment type="similarity">
    <text evidence="11">Belongs to the class I-like SAM-binding methyltransferase superfamily. RNA methyltransferase RlmE family.</text>
</comment>
<keyword evidence="2 11" id="KW-0489">Methyltransferase</keyword>
<proteinExistence type="inferred from homology"/>
<keyword evidence="3 11" id="KW-0808">Transferase</keyword>
<evidence type="ECO:0000313" key="15">
    <source>
        <dbReference type="EMBL" id="GAK45812.1"/>
    </source>
</evidence>
<comment type="catalytic activity">
    <reaction evidence="10 11">
        <text>uridine(2552) in 23S rRNA + S-adenosyl-L-methionine = 2'-O-methyluridine(2552) in 23S rRNA + S-adenosyl-L-homocysteine + H(+)</text>
        <dbReference type="Rhea" id="RHEA:42720"/>
        <dbReference type="Rhea" id="RHEA-COMP:10202"/>
        <dbReference type="Rhea" id="RHEA-COMP:10203"/>
        <dbReference type="ChEBI" id="CHEBI:15378"/>
        <dbReference type="ChEBI" id="CHEBI:57856"/>
        <dbReference type="ChEBI" id="CHEBI:59789"/>
        <dbReference type="ChEBI" id="CHEBI:65315"/>
        <dbReference type="ChEBI" id="CHEBI:74478"/>
        <dbReference type="EC" id="2.1.1.166"/>
    </reaction>
</comment>
<evidence type="ECO:0000256" key="1">
    <source>
        <dbReference type="ARBA" id="ARBA00022552"/>
    </source>
</evidence>
<dbReference type="EMBL" id="BBIO01000012">
    <property type="protein sequence ID" value="GAK45812.1"/>
    <property type="molecule type" value="Genomic_DNA"/>
</dbReference>
<name>A0A081BCP4_9HYPH</name>
<dbReference type="InterPro" id="IPR002877">
    <property type="entry name" value="RNA_MeTrfase_FtsJ_dom"/>
</dbReference>
<evidence type="ECO:0000256" key="3">
    <source>
        <dbReference type="ARBA" id="ARBA00022679"/>
    </source>
</evidence>
<dbReference type="PANTHER" id="PTHR10920">
    <property type="entry name" value="RIBOSOMAL RNA METHYLTRANSFERASE"/>
    <property type="match status" value="1"/>
</dbReference>
<reference evidence="15 16" key="1">
    <citation type="submission" date="2014-07" db="EMBL/GenBank/DDBJ databases">
        <title>Tepidicaulis marinum gen. nov., sp. nov., a novel marine bacterium denitrifying nitrate to nitrous oxide strictly under microaerobic conditions.</title>
        <authorList>
            <person name="Takeuchi M."/>
            <person name="Yamagishi T."/>
            <person name="Kamagata Y."/>
            <person name="Oshima K."/>
            <person name="Hattori M."/>
            <person name="Katayama T."/>
            <person name="Hanada S."/>
            <person name="Tamaki H."/>
            <person name="Marumo K."/>
            <person name="Maeda H."/>
            <person name="Nedachi M."/>
            <person name="Iwasaki W."/>
            <person name="Suwa Y."/>
            <person name="Sakata S."/>
        </authorList>
    </citation>
    <scope>NUCLEOTIDE SEQUENCE [LARGE SCALE GENOMIC DNA]</scope>
    <source>
        <strain evidence="15 16">MA2</strain>
    </source>
</reference>
<dbReference type="SUPFAM" id="SSF53335">
    <property type="entry name" value="S-adenosyl-L-methionine-dependent methyltransferases"/>
    <property type="match status" value="1"/>
</dbReference>
<evidence type="ECO:0000256" key="11">
    <source>
        <dbReference type="HAMAP-Rule" id="MF_01547"/>
    </source>
</evidence>
<dbReference type="GO" id="GO:0008650">
    <property type="term" value="F:rRNA (uridine-2'-O-)-methyltransferase activity"/>
    <property type="evidence" value="ECO:0007669"/>
    <property type="project" value="UniProtKB-UniRule"/>
</dbReference>
<dbReference type="Proteomes" id="UP000028702">
    <property type="component" value="Unassembled WGS sequence"/>
</dbReference>
<keyword evidence="11" id="KW-0963">Cytoplasm</keyword>
<dbReference type="eggNOG" id="COG0293">
    <property type="taxonomic scope" value="Bacteria"/>
</dbReference>
<dbReference type="Pfam" id="PF01728">
    <property type="entry name" value="FtsJ"/>
    <property type="match status" value="1"/>
</dbReference>
<evidence type="ECO:0000256" key="6">
    <source>
        <dbReference type="ARBA" id="ARBA00038861"/>
    </source>
</evidence>
<feature type="binding site" evidence="11">
    <location>
        <position position="130"/>
    </location>
    <ligand>
        <name>S-adenosyl-L-methionine</name>
        <dbReference type="ChEBI" id="CHEBI:59789"/>
    </ligand>
</feature>
<keyword evidence="16" id="KW-1185">Reference proteome</keyword>
<evidence type="ECO:0000313" key="16">
    <source>
        <dbReference type="Proteomes" id="UP000028702"/>
    </source>
</evidence>
<dbReference type="InterPro" id="IPR015507">
    <property type="entry name" value="rRNA-MeTfrase_E"/>
</dbReference>
<feature type="binding site" evidence="11">
    <location>
        <position position="93"/>
    </location>
    <ligand>
        <name>S-adenosyl-L-methionine</name>
        <dbReference type="ChEBI" id="CHEBI:59789"/>
    </ligand>
</feature>
<gene>
    <name evidence="11" type="primary">rlmE</name>
    <name evidence="11" type="synonym">ftsJ</name>
    <name evidence="11" type="synonym">rrmJ</name>
    <name evidence="15" type="ORF">M2A_2311</name>
</gene>
<comment type="subcellular location">
    <subcellularLocation>
        <location evidence="11">Cytoplasm</location>
    </subcellularLocation>
</comment>
<keyword evidence="4 11" id="KW-0949">S-adenosyl-L-methionine</keyword>
<dbReference type="PIRSF" id="PIRSF005461">
    <property type="entry name" value="23S_rRNA_mtase"/>
    <property type="match status" value="1"/>
</dbReference>
<feature type="region of interest" description="Disordered" evidence="13">
    <location>
        <begin position="1"/>
        <end position="25"/>
    </location>
</feature>
<dbReference type="STRING" id="1333998.M2A_2311"/>
<evidence type="ECO:0000256" key="12">
    <source>
        <dbReference type="PIRSR" id="PIRSR005461-1"/>
    </source>
</evidence>
<feature type="domain" description="Ribosomal RNA methyltransferase FtsJ" evidence="14">
    <location>
        <begin position="59"/>
        <end position="237"/>
    </location>
</feature>
<accession>A0A081BCP4</accession>
<protein>
    <recommendedName>
        <fullName evidence="7 11">Ribosomal RNA large subunit methyltransferase E</fullName>
        <ecNumber evidence="6 11">2.1.1.166</ecNumber>
    </recommendedName>
    <alternativeName>
        <fullName evidence="9 11">23S rRNA Um2552 methyltransferase</fullName>
    </alternativeName>
    <alternativeName>
        <fullName evidence="8 11">rRNA (uridine-2'-O-)-methyltransferase</fullName>
    </alternativeName>
</protein>
<comment type="function">
    <text evidence="5 11">Specifically methylates the uridine in position 2552 of 23S rRNA at the 2'-O position of the ribose in the fully assembled 50S ribosomal subunit.</text>
</comment>
<evidence type="ECO:0000256" key="2">
    <source>
        <dbReference type="ARBA" id="ARBA00022603"/>
    </source>
</evidence>
<comment type="caution">
    <text evidence="15">The sequence shown here is derived from an EMBL/GenBank/DDBJ whole genome shotgun (WGS) entry which is preliminary data.</text>
</comment>
<evidence type="ECO:0000256" key="5">
    <source>
        <dbReference type="ARBA" id="ARBA00037569"/>
    </source>
</evidence>
<dbReference type="GO" id="GO:0005737">
    <property type="term" value="C:cytoplasm"/>
    <property type="evidence" value="ECO:0007669"/>
    <property type="project" value="UniProtKB-SubCell"/>
</dbReference>
<feature type="binding site" evidence="11">
    <location>
        <position position="114"/>
    </location>
    <ligand>
        <name>S-adenosyl-L-methionine</name>
        <dbReference type="ChEBI" id="CHEBI:59789"/>
    </ligand>
</feature>
<evidence type="ECO:0000256" key="9">
    <source>
        <dbReference type="ARBA" id="ARBA00042745"/>
    </source>
</evidence>
<evidence type="ECO:0000256" key="4">
    <source>
        <dbReference type="ARBA" id="ARBA00022691"/>
    </source>
</evidence>
<feature type="active site" description="Proton acceptor" evidence="11 12">
    <location>
        <position position="194"/>
    </location>
</feature>
<dbReference type="InterPro" id="IPR029063">
    <property type="entry name" value="SAM-dependent_MTases_sf"/>
</dbReference>
<sequence>MVKSGGKSGKSKGGKAGTGGSREMHVRVKTARGRTISSARWLERQLNDPYVQAAKRDGFRSRAAYKLQEIDDKYHFLKPGARVVDLGAAPGGWCQIAVPRVKAQEGRGQVIGIDLQEMESIAGTTLLQLDFMEEGADEKLKELLGGEADVVLSDMAASSTGHRKTDHMKIMALCEAAAWFARDVLAEGGVFCAKVLQGGTERELLEDLKRDFTVVRHVKPKASRADSAEVYVLATGFRGRRGEEANGGEETD</sequence>
<dbReference type="Gene3D" id="3.40.50.150">
    <property type="entry name" value="Vaccinia Virus protein VP39"/>
    <property type="match status" value="1"/>
</dbReference>
<evidence type="ECO:0000256" key="10">
    <source>
        <dbReference type="ARBA" id="ARBA00048970"/>
    </source>
</evidence>
<evidence type="ECO:0000256" key="13">
    <source>
        <dbReference type="SAM" id="MobiDB-lite"/>
    </source>
</evidence>
<evidence type="ECO:0000259" key="14">
    <source>
        <dbReference type="Pfam" id="PF01728"/>
    </source>
</evidence>
<dbReference type="HAMAP" id="MF_01547">
    <property type="entry name" value="RNA_methyltr_E"/>
    <property type="match status" value="1"/>
</dbReference>